<gene>
    <name evidence="8" type="primary">PACSIN3</name>
</gene>
<dbReference type="EMBL" id="AFYH01005507">
    <property type="status" value="NOT_ANNOTATED_CDS"/>
    <property type="molecule type" value="Genomic_DNA"/>
</dbReference>
<keyword evidence="9" id="KW-1185">Reference proteome</keyword>
<reference evidence="8" key="3">
    <citation type="submission" date="2025-09" db="UniProtKB">
        <authorList>
            <consortium name="Ensembl"/>
        </authorList>
    </citation>
    <scope>IDENTIFICATION</scope>
</reference>
<dbReference type="EMBL" id="AFYH01005501">
    <property type="status" value="NOT_ANNOTATED_CDS"/>
    <property type="molecule type" value="Genomic_DNA"/>
</dbReference>
<dbReference type="Proteomes" id="UP000008672">
    <property type="component" value="Unassembled WGS sequence"/>
</dbReference>
<dbReference type="GO" id="GO:0005543">
    <property type="term" value="F:phospholipid binding"/>
    <property type="evidence" value="ECO:0007669"/>
    <property type="project" value="TreeGrafter"/>
</dbReference>
<proteinExistence type="predicted"/>
<dbReference type="EMBL" id="AFYH01005504">
    <property type="status" value="NOT_ANNOTATED_CDS"/>
    <property type="molecule type" value="Genomic_DNA"/>
</dbReference>
<dbReference type="SUPFAM" id="SSF103657">
    <property type="entry name" value="BAR/IMD domain-like"/>
    <property type="match status" value="1"/>
</dbReference>
<evidence type="ECO:0000259" key="6">
    <source>
        <dbReference type="PROSITE" id="PS50002"/>
    </source>
</evidence>
<dbReference type="EMBL" id="AFYH01005502">
    <property type="status" value="NOT_ANNOTATED_CDS"/>
    <property type="molecule type" value="Genomic_DNA"/>
</dbReference>
<evidence type="ECO:0000256" key="1">
    <source>
        <dbReference type="ARBA" id="ARBA00004184"/>
    </source>
</evidence>
<dbReference type="EMBL" id="AFYH01005506">
    <property type="status" value="NOT_ANNOTATED_CDS"/>
    <property type="molecule type" value="Genomic_DNA"/>
</dbReference>
<dbReference type="EMBL" id="AFYH01005509">
    <property type="status" value="NOT_ANNOTATED_CDS"/>
    <property type="molecule type" value="Genomic_DNA"/>
</dbReference>
<keyword evidence="4" id="KW-0175">Coiled coil</keyword>
<dbReference type="GO" id="GO:0030100">
    <property type="term" value="P:regulation of endocytosis"/>
    <property type="evidence" value="ECO:0007669"/>
    <property type="project" value="TreeGrafter"/>
</dbReference>
<dbReference type="GO" id="GO:0097320">
    <property type="term" value="P:plasma membrane tubulation"/>
    <property type="evidence" value="ECO:0007669"/>
    <property type="project" value="TreeGrafter"/>
</dbReference>
<evidence type="ECO:0000256" key="3">
    <source>
        <dbReference type="PROSITE-ProRule" id="PRU00192"/>
    </source>
</evidence>
<accession>H3BI70</accession>
<protein>
    <submittedName>
        <fullName evidence="8">Protein kinase C and casein kinase substrate in neurons 3</fullName>
    </submittedName>
</protein>
<dbReference type="OMA" id="SGQDEEW"/>
<feature type="region of interest" description="Disordered" evidence="5">
    <location>
        <begin position="160"/>
        <end position="184"/>
    </location>
</feature>
<feature type="compositionally biased region" description="Basic and acidic residues" evidence="5">
    <location>
        <begin position="160"/>
        <end position="178"/>
    </location>
</feature>
<dbReference type="Pfam" id="PF14604">
    <property type="entry name" value="SH3_9"/>
    <property type="match status" value="1"/>
</dbReference>
<dbReference type="GeneTree" id="ENSGT00950000182973"/>
<dbReference type="Gene3D" id="2.30.30.40">
    <property type="entry name" value="SH3 Domains"/>
    <property type="match status" value="1"/>
</dbReference>
<evidence type="ECO:0000313" key="8">
    <source>
        <dbReference type="Ensembl" id="ENSLACP00000021591.1"/>
    </source>
</evidence>
<dbReference type="AlphaFoldDB" id="H3BI70"/>
<evidence type="ECO:0000313" key="9">
    <source>
        <dbReference type="Proteomes" id="UP000008672"/>
    </source>
</evidence>
<name>H3BI70_LATCH</name>
<dbReference type="eggNOG" id="KOG2856">
    <property type="taxonomic scope" value="Eukaryota"/>
</dbReference>
<dbReference type="InParanoid" id="H3BI70"/>
<feature type="domain" description="SH3" evidence="6">
    <location>
        <begin position="424"/>
        <end position="486"/>
    </location>
</feature>
<evidence type="ECO:0000256" key="4">
    <source>
        <dbReference type="PROSITE-ProRule" id="PRU01077"/>
    </source>
</evidence>
<dbReference type="GO" id="GO:0007010">
    <property type="term" value="P:cytoskeleton organization"/>
    <property type="evidence" value="ECO:0007669"/>
    <property type="project" value="TreeGrafter"/>
</dbReference>
<dbReference type="InterPro" id="IPR031160">
    <property type="entry name" value="F_BAR_dom"/>
</dbReference>
<dbReference type="InterPro" id="IPR036028">
    <property type="entry name" value="SH3-like_dom_sf"/>
</dbReference>
<dbReference type="FunFam" id="1.20.1270.60:FF:000009">
    <property type="entry name" value="Protein kinase C and casein kinase substrate in neurons 2"/>
    <property type="match status" value="1"/>
</dbReference>
<sequence>MSTSRGDDIGEKSLEDSFWEPGNYKRTVKRIDDGYRLCNDLLSCFQERAKIEKSYAQQLSDWSNKWRSTVEKGPQYGTLEKAWHAFMNAADRLSELHLEVKAHLSGEDSEKVRNWQREAYHRQMIGGFRETKEAEDGFRKGQKPWVKKLKEVEASKKSYHLARKEERTAQTRENHAKADTSMSQEQIRKLQERAERCSQEAEKSKERYEKCLEELNRLNPRYMEDMEQVFESCQEAEKKRLRFFKETLLDLHKHLDLSANDSFHTLHRDLYQSIMAANNQEDLKWWKNTHGPGMSMNWPQFEEWLPEAQRSIGKKERGSKGGDGVTLTNIIPAGEGITVAPQEQQLQVEEEENNVLCETFAAVEDEKYCSAPVRSRENIHMHKKNVYTYLANKIFSPSWDDKSRNPTLNTEAEGGVLEQNLKKSSDFKIACLHWYVWVSFDLIYFKVSTGEGLTKIGEEDEQGWCKGRLDSGQVGLYPANYVEIIG</sequence>
<dbReference type="SMART" id="SM00055">
    <property type="entry name" value="FCH"/>
    <property type="match status" value="1"/>
</dbReference>
<dbReference type="EMBL" id="AFYH01005503">
    <property type="status" value="NOT_ANNOTATED_CDS"/>
    <property type="molecule type" value="Genomic_DNA"/>
</dbReference>
<comment type="subcellular location">
    <subcellularLocation>
        <location evidence="1">Endomembrane system</location>
        <topology evidence="1">Peripheral membrane protein</topology>
    </subcellularLocation>
</comment>
<dbReference type="PANTHER" id="PTHR23065:SF18">
    <property type="entry name" value="PROTEIN KINASE C AND CASEIN KINASE SUBSTRATE IN NEURONS PROTEIN 3"/>
    <property type="match status" value="1"/>
</dbReference>
<dbReference type="HOGENOM" id="CLU_030752_0_0_1"/>
<dbReference type="EMBL" id="AFYH01005500">
    <property type="status" value="NOT_ANNOTATED_CDS"/>
    <property type="molecule type" value="Genomic_DNA"/>
</dbReference>
<organism evidence="8 9">
    <name type="scientific">Latimeria chalumnae</name>
    <name type="common">Coelacanth</name>
    <dbReference type="NCBI Taxonomy" id="7897"/>
    <lineage>
        <taxon>Eukaryota</taxon>
        <taxon>Metazoa</taxon>
        <taxon>Chordata</taxon>
        <taxon>Craniata</taxon>
        <taxon>Vertebrata</taxon>
        <taxon>Euteleostomi</taxon>
        <taxon>Coelacanthiformes</taxon>
        <taxon>Coelacanthidae</taxon>
        <taxon>Latimeria</taxon>
    </lineage>
</organism>
<dbReference type="SUPFAM" id="SSF50044">
    <property type="entry name" value="SH3-domain"/>
    <property type="match status" value="1"/>
</dbReference>
<dbReference type="InterPro" id="IPR001060">
    <property type="entry name" value="FCH_dom"/>
</dbReference>
<evidence type="ECO:0000256" key="5">
    <source>
        <dbReference type="SAM" id="MobiDB-lite"/>
    </source>
</evidence>
<evidence type="ECO:0000259" key="7">
    <source>
        <dbReference type="PROSITE" id="PS51741"/>
    </source>
</evidence>
<dbReference type="Bgee" id="ENSLACG00000018971">
    <property type="expression patterns" value="Expressed in muscle tissue and 6 other cell types or tissues"/>
</dbReference>
<dbReference type="Pfam" id="PF00611">
    <property type="entry name" value="FCH"/>
    <property type="match status" value="1"/>
</dbReference>
<dbReference type="STRING" id="7897.ENSLACP00000021591"/>
<dbReference type="GO" id="GO:0005768">
    <property type="term" value="C:endosome"/>
    <property type="evidence" value="ECO:0007669"/>
    <property type="project" value="TreeGrafter"/>
</dbReference>
<dbReference type="EMBL" id="AFYH01005505">
    <property type="status" value="NOT_ANNOTATED_CDS"/>
    <property type="molecule type" value="Genomic_DNA"/>
</dbReference>
<dbReference type="InterPro" id="IPR027267">
    <property type="entry name" value="AH/BAR_dom_sf"/>
</dbReference>
<dbReference type="PANTHER" id="PTHR23065">
    <property type="entry name" value="PROLINE-SERINE-THREONINE PHOSPHATASE INTERACTING PROTEIN 1"/>
    <property type="match status" value="1"/>
</dbReference>
<dbReference type="Ensembl" id="ENSLACT00000021732.1">
    <property type="protein sequence ID" value="ENSLACP00000021591.1"/>
    <property type="gene ID" value="ENSLACG00000018971.1"/>
</dbReference>
<dbReference type="InterPro" id="IPR001452">
    <property type="entry name" value="SH3_domain"/>
</dbReference>
<dbReference type="GO" id="GO:0005886">
    <property type="term" value="C:plasma membrane"/>
    <property type="evidence" value="ECO:0007669"/>
    <property type="project" value="Ensembl"/>
</dbReference>
<keyword evidence="2 3" id="KW-0728">SH3 domain</keyword>
<reference evidence="9" key="1">
    <citation type="submission" date="2011-08" db="EMBL/GenBank/DDBJ databases">
        <title>The draft genome of Latimeria chalumnae.</title>
        <authorList>
            <person name="Di Palma F."/>
            <person name="Alfoldi J."/>
            <person name="Johnson J."/>
            <person name="Berlin A."/>
            <person name="Gnerre S."/>
            <person name="Jaffe D."/>
            <person name="MacCallum I."/>
            <person name="Young S."/>
            <person name="Walker B.J."/>
            <person name="Lander E."/>
            <person name="Lindblad-Toh K."/>
        </authorList>
    </citation>
    <scope>NUCLEOTIDE SEQUENCE [LARGE SCALE GENOMIC DNA]</scope>
    <source>
        <strain evidence="9">Wild caught</strain>
    </source>
</reference>
<feature type="domain" description="F-BAR" evidence="7">
    <location>
        <begin position="12"/>
        <end position="282"/>
    </location>
</feature>
<reference evidence="8" key="2">
    <citation type="submission" date="2025-08" db="UniProtKB">
        <authorList>
            <consortium name="Ensembl"/>
        </authorList>
    </citation>
    <scope>IDENTIFICATION</scope>
</reference>
<dbReference type="PROSITE" id="PS51741">
    <property type="entry name" value="F_BAR"/>
    <property type="match status" value="1"/>
</dbReference>
<evidence type="ECO:0000256" key="2">
    <source>
        <dbReference type="ARBA" id="ARBA00022443"/>
    </source>
</evidence>
<dbReference type="GO" id="GO:0060034">
    <property type="term" value="P:notochord cell differentiation"/>
    <property type="evidence" value="ECO:0007669"/>
    <property type="project" value="Ensembl"/>
</dbReference>
<dbReference type="PROSITE" id="PS50002">
    <property type="entry name" value="SH3"/>
    <property type="match status" value="1"/>
</dbReference>
<dbReference type="Gene3D" id="1.20.1270.60">
    <property type="entry name" value="Arfaptin homology (AH) domain/BAR domain"/>
    <property type="match status" value="1"/>
</dbReference>
<dbReference type="GO" id="GO:0014028">
    <property type="term" value="P:notochord formation"/>
    <property type="evidence" value="ECO:0007669"/>
    <property type="project" value="Ensembl"/>
</dbReference>
<dbReference type="EMBL" id="AFYH01005508">
    <property type="status" value="NOT_ANNOTATED_CDS"/>
    <property type="molecule type" value="Genomic_DNA"/>
</dbReference>